<dbReference type="EMBL" id="LT629766">
    <property type="protein sequence ID" value="SDS80494.1"/>
    <property type="molecule type" value="Genomic_DNA"/>
</dbReference>
<evidence type="ECO:0000256" key="7">
    <source>
        <dbReference type="ARBA" id="ARBA00022840"/>
    </source>
</evidence>
<protein>
    <recommendedName>
        <fullName evidence="2">histidine kinase</fullName>
        <ecNumber evidence="2">2.7.13.3</ecNumber>
    </recommendedName>
</protein>
<evidence type="ECO:0000259" key="11">
    <source>
        <dbReference type="PROSITE" id="PS50109"/>
    </source>
</evidence>
<dbReference type="InterPro" id="IPR017205">
    <property type="entry name" value="Sig_transdc_His_kinase_ChrS"/>
</dbReference>
<evidence type="ECO:0000313" key="12">
    <source>
        <dbReference type="EMBL" id="SDS80494.1"/>
    </source>
</evidence>
<dbReference type="AlphaFoldDB" id="A0A1H1V6Q8"/>
<dbReference type="PANTHER" id="PTHR24421">
    <property type="entry name" value="NITRATE/NITRITE SENSOR PROTEIN NARX-RELATED"/>
    <property type="match status" value="1"/>
</dbReference>
<feature type="transmembrane region" description="Helical" evidence="10">
    <location>
        <begin position="132"/>
        <end position="152"/>
    </location>
</feature>
<dbReference type="Pfam" id="PF07730">
    <property type="entry name" value="HisKA_3"/>
    <property type="match status" value="1"/>
</dbReference>
<gene>
    <name evidence="12" type="ORF">SAMN04489752_2562</name>
</gene>
<dbReference type="Gene3D" id="1.20.5.1930">
    <property type="match status" value="1"/>
</dbReference>
<dbReference type="CDD" id="cd16917">
    <property type="entry name" value="HATPase_UhpB-NarQ-NarX-like"/>
    <property type="match status" value="1"/>
</dbReference>
<dbReference type="GO" id="GO:0016020">
    <property type="term" value="C:membrane"/>
    <property type="evidence" value="ECO:0007669"/>
    <property type="project" value="InterPro"/>
</dbReference>
<evidence type="ECO:0000256" key="3">
    <source>
        <dbReference type="ARBA" id="ARBA00022553"/>
    </source>
</evidence>
<keyword evidence="13" id="KW-1185">Reference proteome</keyword>
<feature type="domain" description="Histidine kinase" evidence="11">
    <location>
        <begin position="192"/>
        <end position="398"/>
    </location>
</feature>
<proteinExistence type="predicted"/>
<keyword evidence="4" id="KW-0808">Transferase</keyword>
<evidence type="ECO:0000256" key="10">
    <source>
        <dbReference type="SAM" id="Phobius"/>
    </source>
</evidence>
<dbReference type="InterPro" id="IPR050482">
    <property type="entry name" value="Sensor_HK_TwoCompSys"/>
</dbReference>
<dbReference type="STRING" id="1136497.SAMN04489752_2562"/>
<dbReference type="RefSeq" id="WP_092014486.1">
    <property type="nucleotide sequence ID" value="NZ_LT629766.1"/>
</dbReference>
<evidence type="ECO:0000256" key="1">
    <source>
        <dbReference type="ARBA" id="ARBA00000085"/>
    </source>
</evidence>
<evidence type="ECO:0000256" key="2">
    <source>
        <dbReference type="ARBA" id="ARBA00012438"/>
    </source>
</evidence>
<evidence type="ECO:0000256" key="8">
    <source>
        <dbReference type="ARBA" id="ARBA00023012"/>
    </source>
</evidence>
<feature type="transmembrane region" description="Helical" evidence="10">
    <location>
        <begin position="13"/>
        <end position="32"/>
    </location>
</feature>
<reference evidence="13" key="1">
    <citation type="submission" date="2016-10" db="EMBL/GenBank/DDBJ databases">
        <authorList>
            <person name="Varghese N."/>
            <person name="Submissions S."/>
        </authorList>
    </citation>
    <scope>NUCLEOTIDE SEQUENCE [LARGE SCALE GENOMIC DNA]</scope>
    <source>
        <strain evidence="13">DSM 23676</strain>
    </source>
</reference>
<dbReference type="Gene3D" id="3.30.565.10">
    <property type="entry name" value="Histidine kinase-like ATPase, C-terminal domain"/>
    <property type="match status" value="1"/>
</dbReference>
<dbReference type="InterPro" id="IPR036890">
    <property type="entry name" value="HATPase_C_sf"/>
</dbReference>
<keyword evidence="8" id="KW-0902">Two-component regulatory system</keyword>
<keyword evidence="10" id="KW-0812">Transmembrane</keyword>
<comment type="catalytic activity">
    <reaction evidence="1">
        <text>ATP + protein L-histidine = ADP + protein N-phospho-L-histidine.</text>
        <dbReference type="EC" id="2.7.13.3"/>
    </reaction>
</comment>
<keyword evidence="10" id="KW-0472">Membrane</keyword>
<dbReference type="InterPro" id="IPR011712">
    <property type="entry name" value="Sig_transdc_His_kin_sub3_dim/P"/>
</dbReference>
<name>A0A1H1V6Q8_9MICO</name>
<dbReference type="InterPro" id="IPR003594">
    <property type="entry name" value="HATPase_dom"/>
</dbReference>
<evidence type="ECO:0000256" key="9">
    <source>
        <dbReference type="SAM" id="MobiDB-lite"/>
    </source>
</evidence>
<accession>A0A1H1V6Q8</accession>
<dbReference type="PANTHER" id="PTHR24421:SF10">
    <property type="entry name" value="NITRATE_NITRITE SENSOR PROTEIN NARQ"/>
    <property type="match status" value="1"/>
</dbReference>
<dbReference type="GO" id="GO:0046983">
    <property type="term" value="F:protein dimerization activity"/>
    <property type="evidence" value="ECO:0007669"/>
    <property type="project" value="InterPro"/>
</dbReference>
<dbReference type="InterPro" id="IPR005467">
    <property type="entry name" value="His_kinase_dom"/>
</dbReference>
<keyword evidence="10" id="KW-1133">Transmembrane helix</keyword>
<dbReference type="GO" id="GO:0005524">
    <property type="term" value="F:ATP binding"/>
    <property type="evidence" value="ECO:0007669"/>
    <property type="project" value="UniProtKB-KW"/>
</dbReference>
<feature type="transmembrane region" description="Helical" evidence="10">
    <location>
        <begin position="39"/>
        <end position="57"/>
    </location>
</feature>
<dbReference type="Pfam" id="PF02518">
    <property type="entry name" value="HATPase_c"/>
    <property type="match status" value="1"/>
</dbReference>
<keyword evidence="3" id="KW-0597">Phosphoprotein</keyword>
<keyword evidence="6 12" id="KW-0418">Kinase</keyword>
<keyword evidence="5" id="KW-0547">Nucleotide-binding</keyword>
<keyword evidence="7" id="KW-0067">ATP-binding</keyword>
<evidence type="ECO:0000256" key="5">
    <source>
        <dbReference type="ARBA" id="ARBA00022741"/>
    </source>
</evidence>
<sequence>MSTLLARARHLDVWLLVVLVVLLVTSSIRYILRHGFSGAGILVLIGAFALLLCYGARPKLRKATAASRVWSVAMALLVAALSVIAPSFAWCAVPVAFVVLRALPFRWAVACVSALVVVVALSWLRISPSPDITIVVGPLGIALITIMSYRSLDKESQARARLIDQLVATQDELVSEQRRVGALRERTRLSRDIHDSIGQDLSSIHLLLQATEYCWESRPERARENVATAIESSRQSLTEIRRVIYDLSTDVDKADYVAPEELRQRLVEFVRSVKSEPTVELRVDGAEKPLTDQIARAVVATARGAIANVLEHANASRVVVTVTFAQARVYLDVRDNGRGFDTRYPTMQSRDGDESNPKLRGRGLRGIRERARELGGEAEVDSEIGDGTTVSAWFPIRKEQG</sequence>
<feature type="region of interest" description="Disordered" evidence="9">
    <location>
        <begin position="341"/>
        <end position="361"/>
    </location>
</feature>
<dbReference type="PROSITE" id="PS50109">
    <property type="entry name" value="HIS_KIN"/>
    <property type="match status" value="1"/>
</dbReference>
<dbReference type="SMART" id="SM00387">
    <property type="entry name" value="HATPase_c"/>
    <property type="match status" value="1"/>
</dbReference>
<evidence type="ECO:0000256" key="6">
    <source>
        <dbReference type="ARBA" id="ARBA00022777"/>
    </source>
</evidence>
<dbReference type="Proteomes" id="UP000199597">
    <property type="component" value="Chromosome I"/>
</dbReference>
<dbReference type="GO" id="GO:0000155">
    <property type="term" value="F:phosphorelay sensor kinase activity"/>
    <property type="evidence" value="ECO:0007669"/>
    <property type="project" value="InterPro"/>
</dbReference>
<feature type="transmembrane region" description="Helical" evidence="10">
    <location>
        <begin position="107"/>
        <end position="126"/>
    </location>
</feature>
<evidence type="ECO:0000256" key="4">
    <source>
        <dbReference type="ARBA" id="ARBA00022679"/>
    </source>
</evidence>
<dbReference type="SUPFAM" id="SSF55874">
    <property type="entry name" value="ATPase domain of HSP90 chaperone/DNA topoisomerase II/histidine kinase"/>
    <property type="match status" value="1"/>
</dbReference>
<dbReference type="PIRSF" id="PIRSF037434">
    <property type="entry name" value="STHK_ChrS"/>
    <property type="match status" value="1"/>
</dbReference>
<dbReference type="EC" id="2.7.13.3" evidence="2"/>
<organism evidence="12 13">
    <name type="scientific">Brevibacterium siliguriense</name>
    <dbReference type="NCBI Taxonomy" id="1136497"/>
    <lineage>
        <taxon>Bacteria</taxon>
        <taxon>Bacillati</taxon>
        <taxon>Actinomycetota</taxon>
        <taxon>Actinomycetes</taxon>
        <taxon>Micrococcales</taxon>
        <taxon>Brevibacteriaceae</taxon>
        <taxon>Brevibacterium</taxon>
    </lineage>
</organism>
<dbReference type="OrthoDB" id="144293at2"/>
<feature type="transmembrane region" description="Helical" evidence="10">
    <location>
        <begin position="69"/>
        <end position="100"/>
    </location>
</feature>
<evidence type="ECO:0000313" key="13">
    <source>
        <dbReference type="Proteomes" id="UP000199597"/>
    </source>
</evidence>